<protein>
    <submittedName>
        <fullName evidence="1">Uncharacterized protein</fullName>
    </submittedName>
</protein>
<sequence length="275" mass="29799">MDEQNRPTNPAPSGPVTYGDLGQIAGRPRWVLPVTLLVLVAAAAVDLVTFHQVLLLALDETEKMIWAAVVGFVVVAIALSHYTGLQARQATNARNVPGARLTAWLCLLVWAGLGLMAFLFRLVVAEPSAAGASFDVDVEALTETPEDHSQTLSALLFLALYLGTGVISGLAGFLRFEPAAKQYGRARARLTTLARRRAESGWLLTGAREIQGAIDRERERQEEERIRTEGEYQALAQRLKREARTLLHTIRGRQRAAAGPAHPAGPDPIPEGDTA</sequence>
<gene>
    <name evidence="1" type="ORF">GA0070623_3880</name>
</gene>
<dbReference type="Proteomes" id="UP000198226">
    <property type="component" value="Chromosome I"/>
</dbReference>
<dbReference type="RefSeq" id="WP_067304505.1">
    <property type="nucleotide sequence ID" value="NZ_LRMV01000024.1"/>
</dbReference>
<proteinExistence type="predicted"/>
<organism evidence="1 2">
    <name type="scientific">Micromonospora rifamycinica</name>
    <dbReference type="NCBI Taxonomy" id="291594"/>
    <lineage>
        <taxon>Bacteria</taxon>
        <taxon>Bacillati</taxon>
        <taxon>Actinomycetota</taxon>
        <taxon>Actinomycetes</taxon>
        <taxon>Micromonosporales</taxon>
        <taxon>Micromonosporaceae</taxon>
        <taxon>Micromonospora</taxon>
    </lineage>
</organism>
<reference evidence="2" key="1">
    <citation type="submission" date="2016-06" db="EMBL/GenBank/DDBJ databases">
        <authorList>
            <person name="Varghese N."/>
            <person name="Submissions Spin"/>
        </authorList>
    </citation>
    <scope>NUCLEOTIDE SEQUENCE [LARGE SCALE GENOMIC DNA]</scope>
    <source>
        <strain evidence="2">DSM 44983</strain>
    </source>
</reference>
<accession>A0A109IMR3</accession>
<dbReference type="AlphaFoldDB" id="A0A109IMR3"/>
<keyword evidence="2" id="KW-1185">Reference proteome</keyword>
<evidence type="ECO:0000313" key="2">
    <source>
        <dbReference type="Proteomes" id="UP000198226"/>
    </source>
</evidence>
<dbReference type="OrthoDB" id="3293180at2"/>
<evidence type="ECO:0000313" key="1">
    <source>
        <dbReference type="EMBL" id="SCG74359.1"/>
    </source>
</evidence>
<name>A0A109IMR3_9ACTN</name>
<dbReference type="EMBL" id="LT607752">
    <property type="protein sequence ID" value="SCG74359.1"/>
    <property type="molecule type" value="Genomic_DNA"/>
</dbReference>